<dbReference type="InterPro" id="IPR050330">
    <property type="entry name" value="Bact_OuterMem_StrucFunc"/>
</dbReference>
<dbReference type="GO" id="GO:0009279">
    <property type="term" value="C:cell outer membrane"/>
    <property type="evidence" value="ECO:0007669"/>
    <property type="project" value="UniProtKB-SubCell"/>
</dbReference>
<feature type="signal peptide" evidence="6">
    <location>
        <begin position="1"/>
        <end position="44"/>
    </location>
</feature>
<reference evidence="9" key="1">
    <citation type="submission" date="2017-05" db="EMBL/GenBank/DDBJ databases">
        <authorList>
            <person name="Macchi M."/>
            <person name="Festa S."/>
            <person name="Coppotelli B.M."/>
            <person name="Morelli I.S."/>
        </authorList>
    </citation>
    <scope>NUCLEOTIDE SEQUENCE [LARGE SCALE GENOMIC DNA]</scope>
    <source>
        <strain evidence="9">I</strain>
    </source>
</reference>
<sequence length="347" mass="36518">MMPPGFGSVATMEQTPMNSMIGTIGRIAVLAFALAAAMTAPAAAADIPGAKDYPGIKRYDGASIVEYKTQKFTHYTLPLGAADEADADNKPVFAASKQVSGALTRLSYTVPAGISSADVFENYENELAAKGYQVLFKADGGAIGRRQDVIFDGVGTQLFSYSPEAAHLLTAELAKDGGTVSIALYVTEFEDGYTRDIEVAKGQAIVQLDVIESGTLQDKMVTVTAAEIEKSLSAQGHIALYGITFDFAKADLKPESKPALEQIAQVLKDDPSLKIHVVGHTDNVGGMDTNMALSRARAASVVSALVKQYGIPAGRLNPAGVGPLAPVAPNDSDEGRAKNRRVELIPQ</sequence>
<keyword evidence="6" id="KW-0732">Signal</keyword>
<dbReference type="InterPro" id="IPR006665">
    <property type="entry name" value="OmpA-like"/>
</dbReference>
<keyword evidence="2 4" id="KW-0472">Membrane</keyword>
<feature type="chain" id="PRO_5012984765" description="OmpA-like domain-containing protein" evidence="6">
    <location>
        <begin position="45"/>
        <end position="347"/>
    </location>
</feature>
<comment type="caution">
    <text evidence="8">The sequence shown here is derived from an EMBL/GenBank/DDBJ whole genome shotgun (WGS) entry which is preliminary data.</text>
</comment>
<dbReference type="Proteomes" id="UP000196655">
    <property type="component" value="Unassembled WGS sequence"/>
</dbReference>
<evidence type="ECO:0000256" key="4">
    <source>
        <dbReference type="PROSITE-ProRule" id="PRU00473"/>
    </source>
</evidence>
<proteinExistence type="predicted"/>
<evidence type="ECO:0000313" key="8">
    <source>
        <dbReference type="EMBL" id="OWJ68278.1"/>
    </source>
</evidence>
<protein>
    <recommendedName>
        <fullName evidence="7">OmpA-like domain-containing protein</fullName>
    </recommendedName>
</protein>
<evidence type="ECO:0000256" key="2">
    <source>
        <dbReference type="ARBA" id="ARBA00023136"/>
    </source>
</evidence>
<dbReference type="EMBL" id="NHON01000006">
    <property type="protein sequence ID" value="OWJ68278.1"/>
    <property type="molecule type" value="Genomic_DNA"/>
</dbReference>
<dbReference type="InterPro" id="IPR036737">
    <property type="entry name" value="OmpA-like_sf"/>
</dbReference>
<evidence type="ECO:0000256" key="6">
    <source>
        <dbReference type="SAM" id="SignalP"/>
    </source>
</evidence>
<feature type="region of interest" description="Disordered" evidence="5">
    <location>
        <begin position="320"/>
        <end position="347"/>
    </location>
</feature>
<gene>
    <name evidence="8" type="ORF">BWR60_05090</name>
</gene>
<evidence type="ECO:0000313" key="9">
    <source>
        <dbReference type="Proteomes" id="UP000196655"/>
    </source>
</evidence>
<keyword evidence="3" id="KW-0998">Cell outer membrane</keyword>
<feature type="compositionally biased region" description="Basic and acidic residues" evidence="5">
    <location>
        <begin position="333"/>
        <end position="347"/>
    </location>
</feature>
<dbReference type="PRINTS" id="PR01021">
    <property type="entry name" value="OMPADOMAIN"/>
</dbReference>
<comment type="subcellular location">
    <subcellularLocation>
        <location evidence="1">Cell outer membrane</location>
    </subcellularLocation>
</comment>
<dbReference type="Pfam" id="PF00691">
    <property type="entry name" value="OmpA"/>
    <property type="match status" value="1"/>
</dbReference>
<dbReference type="InterPro" id="IPR032608">
    <property type="entry name" value="DUF4892"/>
</dbReference>
<feature type="compositionally biased region" description="Low complexity" evidence="5">
    <location>
        <begin position="320"/>
        <end position="329"/>
    </location>
</feature>
<name>A0A211ZSL6_9PROT</name>
<dbReference type="STRING" id="1122125.GCA_000423185_03636"/>
<keyword evidence="9" id="KW-1185">Reference proteome</keyword>
<dbReference type="PANTHER" id="PTHR30329">
    <property type="entry name" value="STATOR ELEMENT OF FLAGELLAR MOTOR COMPLEX"/>
    <property type="match status" value="1"/>
</dbReference>
<organism evidence="8 9">
    <name type="scientific">Inquilinus limosus</name>
    <dbReference type="NCBI Taxonomy" id="171674"/>
    <lineage>
        <taxon>Bacteria</taxon>
        <taxon>Pseudomonadati</taxon>
        <taxon>Pseudomonadota</taxon>
        <taxon>Alphaproteobacteria</taxon>
        <taxon>Rhodospirillales</taxon>
        <taxon>Rhodospirillaceae</taxon>
        <taxon>Inquilinus</taxon>
    </lineage>
</organism>
<dbReference type="Pfam" id="PF16234">
    <property type="entry name" value="DUF4892"/>
    <property type="match status" value="1"/>
</dbReference>
<evidence type="ECO:0000256" key="3">
    <source>
        <dbReference type="ARBA" id="ARBA00023237"/>
    </source>
</evidence>
<dbReference type="CDD" id="cd07185">
    <property type="entry name" value="OmpA_C-like"/>
    <property type="match status" value="1"/>
</dbReference>
<evidence type="ECO:0000256" key="5">
    <source>
        <dbReference type="SAM" id="MobiDB-lite"/>
    </source>
</evidence>
<dbReference type="InterPro" id="IPR006664">
    <property type="entry name" value="OMP_bac"/>
</dbReference>
<dbReference type="PANTHER" id="PTHR30329:SF21">
    <property type="entry name" value="LIPOPROTEIN YIAD-RELATED"/>
    <property type="match status" value="1"/>
</dbReference>
<dbReference type="SUPFAM" id="SSF103088">
    <property type="entry name" value="OmpA-like"/>
    <property type="match status" value="1"/>
</dbReference>
<evidence type="ECO:0000256" key="1">
    <source>
        <dbReference type="ARBA" id="ARBA00004442"/>
    </source>
</evidence>
<accession>A0A211ZSL6</accession>
<dbReference type="PROSITE" id="PS51123">
    <property type="entry name" value="OMPA_2"/>
    <property type="match status" value="1"/>
</dbReference>
<dbReference type="Gene3D" id="3.30.1330.60">
    <property type="entry name" value="OmpA-like domain"/>
    <property type="match status" value="1"/>
</dbReference>
<dbReference type="OrthoDB" id="9792021at2"/>
<evidence type="ECO:0000259" key="7">
    <source>
        <dbReference type="PROSITE" id="PS51123"/>
    </source>
</evidence>
<feature type="domain" description="OmpA-like" evidence="7">
    <location>
        <begin position="232"/>
        <end position="347"/>
    </location>
</feature>
<dbReference type="AlphaFoldDB" id="A0A211ZSL6"/>